<name>A0AAU9WLP1_9CNID</name>
<keyword evidence="1" id="KW-1133">Transmembrane helix</keyword>
<sequence length="125" mass="13937">VYIGVGVAAGIVLILIVLVVAYYIMKSKKKRLTLFSVFYDPSNKEGSQIRYKEKGEIEMAEGVGNPVYDSFNEGQPLEDFHMSDVDTNMFASDDAFGIASDKEGATSMANPLYQDPYLEEDLNKY</sequence>
<gene>
    <name evidence="2" type="ORF">PMEA_00007155</name>
</gene>
<feature type="non-terminal residue" evidence="2">
    <location>
        <position position="1"/>
    </location>
</feature>
<dbReference type="Proteomes" id="UP001159428">
    <property type="component" value="Unassembled WGS sequence"/>
</dbReference>
<accession>A0AAU9WLP1</accession>
<organism evidence="2 3">
    <name type="scientific">Pocillopora meandrina</name>
    <dbReference type="NCBI Taxonomy" id="46732"/>
    <lineage>
        <taxon>Eukaryota</taxon>
        <taxon>Metazoa</taxon>
        <taxon>Cnidaria</taxon>
        <taxon>Anthozoa</taxon>
        <taxon>Hexacorallia</taxon>
        <taxon>Scleractinia</taxon>
        <taxon>Astrocoeniina</taxon>
        <taxon>Pocilloporidae</taxon>
        <taxon>Pocillopora</taxon>
    </lineage>
</organism>
<proteinExistence type="predicted"/>
<evidence type="ECO:0000313" key="3">
    <source>
        <dbReference type="Proteomes" id="UP001159428"/>
    </source>
</evidence>
<feature type="transmembrane region" description="Helical" evidence="1">
    <location>
        <begin position="6"/>
        <end position="25"/>
    </location>
</feature>
<protein>
    <submittedName>
        <fullName evidence="2">Uncharacterized protein</fullName>
    </submittedName>
</protein>
<evidence type="ECO:0000313" key="2">
    <source>
        <dbReference type="EMBL" id="CAH3118153.1"/>
    </source>
</evidence>
<dbReference type="EMBL" id="CALNXJ010000016">
    <property type="protein sequence ID" value="CAH3118153.1"/>
    <property type="molecule type" value="Genomic_DNA"/>
</dbReference>
<dbReference type="AlphaFoldDB" id="A0AAU9WLP1"/>
<reference evidence="2 3" key="1">
    <citation type="submission" date="2022-05" db="EMBL/GenBank/DDBJ databases">
        <authorList>
            <consortium name="Genoscope - CEA"/>
            <person name="William W."/>
        </authorList>
    </citation>
    <scope>NUCLEOTIDE SEQUENCE [LARGE SCALE GENOMIC DNA]</scope>
</reference>
<keyword evidence="1" id="KW-0812">Transmembrane</keyword>
<comment type="caution">
    <text evidence="2">The sequence shown here is derived from an EMBL/GenBank/DDBJ whole genome shotgun (WGS) entry which is preliminary data.</text>
</comment>
<evidence type="ECO:0000256" key="1">
    <source>
        <dbReference type="SAM" id="Phobius"/>
    </source>
</evidence>
<keyword evidence="3" id="KW-1185">Reference proteome</keyword>
<keyword evidence="1" id="KW-0472">Membrane</keyword>